<accession>A0AB74KDY3</accession>
<keyword evidence="1" id="KW-0472">Membrane</keyword>
<keyword evidence="1" id="KW-0812">Transmembrane</keyword>
<dbReference type="AlphaFoldDB" id="A0AB74KDY3"/>
<protein>
    <recommendedName>
        <fullName evidence="4">Glucose receptor Git3 N-terminal domain-containing protein</fullName>
    </recommendedName>
</protein>
<evidence type="ECO:0008006" key="4">
    <source>
        <dbReference type="Google" id="ProtNLM"/>
    </source>
</evidence>
<feature type="transmembrane region" description="Helical" evidence="1">
    <location>
        <begin position="74"/>
        <end position="96"/>
    </location>
</feature>
<dbReference type="EMBL" id="SPRV01000025">
    <property type="protein sequence ID" value="TIC61941.1"/>
    <property type="molecule type" value="Genomic_DNA"/>
</dbReference>
<evidence type="ECO:0000313" key="2">
    <source>
        <dbReference type="EMBL" id="TIC61941.1"/>
    </source>
</evidence>
<keyword evidence="1" id="KW-1133">Transmembrane helix</keyword>
<dbReference type="Proteomes" id="UP000305362">
    <property type="component" value="Unassembled WGS sequence"/>
</dbReference>
<feature type="transmembrane region" description="Helical" evidence="1">
    <location>
        <begin position="25"/>
        <end position="46"/>
    </location>
</feature>
<comment type="caution">
    <text evidence="2">The sequence shown here is derived from an EMBL/GenBank/DDBJ whole genome shotgun (WGS) entry which is preliminary data.</text>
</comment>
<gene>
    <name evidence="2" type="ORF">E3Q03_02496</name>
</gene>
<evidence type="ECO:0000256" key="1">
    <source>
        <dbReference type="SAM" id="Phobius"/>
    </source>
</evidence>
<evidence type="ECO:0000313" key="3">
    <source>
        <dbReference type="Proteomes" id="UP000305362"/>
    </source>
</evidence>
<organism evidence="2 3">
    <name type="scientific">Wallemia mellicola</name>
    <dbReference type="NCBI Taxonomy" id="1708541"/>
    <lineage>
        <taxon>Eukaryota</taxon>
        <taxon>Fungi</taxon>
        <taxon>Dikarya</taxon>
        <taxon>Basidiomycota</taxon>
        <taxon>Wallemiomycotina</taxon>
        <taxon>Wallemiomycetes</taxon>
        <taxon>Wallemiales</taxon>
        <taxon>Wallemiaceae</taxon>
        <taxon>Wallemia</taxon>
    </lineage>
</organism>
<name>A0AB74KDY3_9BASI</name>
<reference evidence="2 3" key="1">
    <citation type="submission" date="2019-03" db="EMBL/GenBank/DDBJ databases">
        <title>Sequencing 25 genomes of Wallemia mellicola.</title>
        <authorList>
            <person name="Gostincar C."/>
        </authorList>
    </citation>
    <scope>NUCLEOTIDE SEQUENCE [LARGE SCALE GENOMIC DNA]</scope>
    <source>
        <strain evidence="2 3">EXF-1277</strain>
    </source>
</reference>
<sequence length="114" mass="13168">MVVGSSFGIWGVVKENIRNLKLFRLMHAIDVILSFLVTFVVGPVGLTSSMKDFVCDSPTRLESNNCWEIWKSSVYRFIGLMLIIIIFKVCYELWYLNVTKAGKDLFTCIYTHLY</sequence>
<proteinExistence type="predicted"/>